<accession>A0A1G7H6X1</accession>
<organism evidence="1 2">
    <name type="scientific">Halorubrum xinjiangense</name>
    <dbReference type="NCBI Taxonomy" id="261291"/>
    <lineage>
        <taxon>Archaea</taxon>
        <taxon>Methanobacteriati</taxon>
        <taxon>Methanobacteriota</taxon>
        <taxon>Stenosarchaea group</taxon>
        <taxon>Halobacteria</taxon>
        <taxon>Halobacteriales</taxon>
        <taxon>Haloferacaceae</taxon>
        <taxon>Halorubrum</taxon>
    </lineage>
</organism>
<dbReference type="InterPro" id="IPR049696">
    <property type="entry name" value="HVO_0649-like"/>
</dbReference>
<dbReference type="AlphaFoldDB" id="A0A1G7H6X1"/>
<evidence type="ECO:0000313" key="2">
    <source>
        <dbReference type="Proteomes" id="UP000324020"/>
    </source>
</evidence>
<sequence length="65" mass="7228">MSSRNGGTTAFDRLRARFDGRPHACEECGFVDEESEWAAATTGATVEYRHECPGCGDTAVRRYRL</sequence>
<reference evidence="1 2" key="1">
    <citation type="submission" date="2016-10" db="EMBL/GenBank/DDBJ databases">
        <authorList>
            <person name="Varghese N."/>
            <person name="Submissions S."/>
        </authorList>
    </citation>
    <scope>NUCLEOTIDE SEQUENCE [LARGE SCALE GENOMIC DNA]</scope>
    <source>
        <strain evidence="1 2">CGMCC 1.3527</strain>
    </source>
</reference>
<gene>
    <name evidence="1" type="ORF">SAMN04488067_101240</name>
</gene>
<protein>
    <recommendedName>
        <fullName evidence="3">Small CPxCG-related zinc finger protein</fullName>
    </recommendedName>
</protein>
<dbReference type="Proteomes" id="UP000324020">
    <property type="component" value="Unassembled WGS sequence"/>
</dbReference>
<dbReference type="NCBIfam" id="NF041911">
    <property type="entry name" value="HVO_0649"/>
    <property type="match status" value="1"/>
</dbReference>
<evidence type="ECO:0008006" key="3">
    <source>
        <dbReference type="Google" id="ProtNLM"/>
    </source>
</evidence>
<dbReference type="RefSeq" id="WP_149797248.1">
    <property type="nucleotide sequence ID" value="NZ_FNBO01000001.1"/>
</dbReference>
<dbReference type="EMBL" id="FNBO01000001">
    <property type="protein sequence ID" value="SDE96178.1"/>
    <property type="molecule type" value="Genomic_DNA"/>
</dbReference>
<name>A0A1G7H6X1_9EURY</name>
<dbReference type="OrthoDB" id="165303at2157"/>
<proteinExistence type="predicted"/>
<evidence type="ECO:0000313" key="1">
    <source>
        <dbReference type="EMBL" id="SDE96178.1"/>
    </source>
</evidence>
<keyword evidence="2" id="KW-1185">Reference proteome</keyword>